<dbReference type="Proteomes" id="UP000275078">
    <property type="component" value="Unassembled WGS sequence"/>
</dbReference>
<organism evidence="1 2">
    <name type="scientific">Ascobolus immersus RN42</name>
    <dbReference type="NCBI Taxonomy" id="1160509"/>
    <lineage>
        <taxon>Eukaryota</taxon>
        <taxon>Fungi</taxon>
        <taxon>Dikarya</taxon>
        <taxon>Ascomycota</taxon>
        <taxon>Pezizomycotina</taxon>
        <taxon>Pezizomycetes</taxon>
        <taxon>Pezizales</taxon>
        <taxon>Ascobolaceae</taxon>
        <taxon>Ascobolus</taxon>
    </lineage>
</organism>
<proteinExistence type="predicted"/>
<sequence>MDIAMFKATKLWRMADFVGAIQFMDSIDLVQLHPNHMTRESAESMPYTTYLKRFYVSGYKDSISEQIGSYICDNIPCFQQMDCFVAVANHLIEAAKLPPTATYDIHSSAFQHRLTAKLSDQSSRDKYSDFTIFKLRAVPKGNCKALYDEFFKKPFAEYTYTAGRTYIQGILSPLTSSSLLKYAGRPLYDTSEIESPNPLESFRMRLSLGLAREEQLHCIHLWFERMISELKDFLLLWVDLLENNDESRNMEYRERAERNLFLRILKQSKSLDKIGDESKKHFVPMLHFLFRIRSAGVN</sequence>
<gene>
    <name evidence="1" type="ORF">BJ508DRAFT_379457</name>
</gene>
<evidence type="ECO:0000313" key="2">
    <source>
        <dbReference type="Proteomes" id="UP000275078"/>
    </source>
</evidence>
<protein>
    <submittedName>
        <fullName evidence="1">Uncharacterized protein</fullName>
    </submittedName>
</protein>
<accession>A0A3N4HV90</accession>
<name>A0A3N4HV90_ASCIM</name>
<reference evidence="1 2" key="1">
    <citation type="journal article" date="2018" name="Nat. Ecol. Evol.">
        <title>Pezizomycetes genomes reveal the molecular basis of ectomycorrhizal truffle lifestyle.</title>
        <authorList>
            <person name="Murat C."/>
            <person name="Payen T."/>
            <person name="Noel B."/>
            <person name="Kuo A."/>
            <person name="Morin E."/>
            <person name="Chen J."/>
            <person name="Kohler A."/>
            <person name="Krizsan K."/>
            <person name="Balestrini R."/>
            <person name="Da Silva C."/>
            <person name="Montanini B."/>
            <person name="Hainaut M."/>
            <person name="Levati E."/>
            <person name="Barry K.W."/>
            <person name="Belfiori B."/>
            <person name="Cichocki N."/>
            <person name="Clum A."/>
            <person name="Dockter R.B."/>
            <person name="Fauchery L."/>
            <person name="Guy J."/>
            <person name="Iotti M."/>
            <person name="Le Tacon F."/>
            <person name="Lindquist E.A."/>
            <person name="Lipzen A."/>
            <person name="Malagnac F."/>
            <person name="Mello A."/>
            <person name="Molinier V."/>
            <person name="Miyauchi S."/>
            <person name="Poulain J."/>
            <person name="Riccioni C."/>
            <person name="Rubini A."/>
            <person name="Sitrit Y."/>
            <person name="Splivallo R."/>
            <person name="Traeger S."/>
            <person name="Wang M."/>
            <person name="Zifcakova L."/>
            <person name="Wipf D."/>
            <person name="Zambonelli A."/>
            <person name="Paolocci F."/>
            <person name="Nowrousian M."/>
            <person name="Ottonello S."/>
            <person name="Baldrian P."/>
            <person name="Spatafora J.W."/>
            <person name="Henrissat B."/>
            <person name="Nagy L.G."/>
            <person name="Aury J.M."/>
            <person name="Wincker P."/>
            <person name="Grigoriev I.V."/>
            <person name="Bonfante P."/>
            <person name="Martin F.M."/>
        </authorList>
    </citation>
    <scope>NUCLEOTIDE SEQUENCE [LARGE SCALE GENOMIC DNA]</scope>
    <source>
        <strain evidence="1 2">RN42</strain>
    </source>
</reference>
<dbReference type="EMBL" id="ML119744">
    <property type="protein sequence ID" value="RPA76448.1"/>
    <property type="molecule type" value="Genomic_DNA"/>
</dbReference>
<keyword evidence="2" id="KW-1185">Reference proteome</keyword>
<dbReference type="AlphaFoldDB" id="A0A3N4HV90"/>
<evidence type="ECO:0000313" key="1">
    <source>
        <dbReference type="EMBL" id="RPA76448.1"/>
    </source>
</evidence>